<dbReference type="Proteomes" id="UP000683360">
    <property type="component" value="Unassembled WGS sequence"/>
</dbReference>
<dbReference type="SUPFAM" id="SSF54695">
    <property type="entry name" value="POZ domain"/>
    <property type="match status" value="1"/>
</dbReference>
<dbReference type="Pfam" id="PF00651">
    <property type="entry name" value="BTB"/>
    <property type="match status" value="1"/>
</dbReference>
<gene>
    <name evidence="3" type="ORF">MEDL_39474</name>
</gene>
<dbReference type="PANTHER" id="PTHR22744:SF17">
    <property type="entry name" value="BTB DOMAIN-CONTAINING PROTEIN"/>
    <property type="match status" value="1"/>
</dbReference>
<feature type="domain" description="BTB" evidence="2">
    <location>
        <begin position="68"/>
        <end position="165"/>
    </location>
</feature>
<feature type="region of interest" description="Disordered" evidence="1">
    <location>
        <begin position="23"/>
        <end position="46"/>
    </location>
</feature>
<organism evidence="3 4">
    <name type="scientific">Mytilus edulis</name>
    <name type="common">Blue mussel</name>
    <dbReference type="NCBI Taxonomy" id="6550"/>
    <lineage>
        <taxon>Eukaryota</taxon>
        <taxon>Metazoa</taxon>
        <taxon>Spiralia</taxon>
        <taxon>Lophotrochozoa</taxon>
        <taxon>Mollusca</taxon>
        <taxon>Bivalvia</taxon>
        <taxon>Autobranchia</taxon>
        <taxon>Pteriomorphia</taxon>
        <taxon>Mytilida</taxon>
        <taxon>Mytiloidea</taxon>
        <taxon>Mytilidae</taxon>
        <taxon>Mytilinae</taxon>
        <taxon>Mytilus</taxon>
    </lineage>
</organism>
<evidence type="ECO:0000259" key="2">
    <source>
        <dbReference type="SMART" id="SM00225"/>
    </source>
</evidence>
<dbReference type="Gene3D" id="3.30.710.10">
    <property type="entry name" value="Potassium Channel Kv1.1, Chain A"/>
    <property type="match status" value="1"/>
</dbReference>
<dbReference type="OrthoDB" id="6161449at2759"/>
<keyword evidence="4" id="KW-1185">Reference proteome</keyword>
<accession>A0A8S3SYZ3</accession>
<evidence type="ECO:0000313" key="3">
    <source>
        <dbReference type="EMBL" id="CAG2226397.1"/>
    </source>
</evidence>
<dbReference type="InterPro" id="IPR000210">
    <property type="entry name" value="BTB/POZ_dom"/>
</dbReference>
<dbReference type="PANTHER" id="PTHR22744">
    <property type="entry name" value="HELIX LOOP HELIX PROTEIN 21-RELATED"/>
    <property type="match status" value="1"/>
</dbReference>
<dbReference type="AlphaFoldDB" id="A0A8S3SYZ3"/>
<reference evidence="3" key="1">
    <citation type="submission" date="2021-03" db="EMBL/GenBank/DDBJ databases">
        <authorList>
            <person name="Bekaert M."/>
        </authorList>
    </citation>
    <scope>NUCLEOTIDE SEQUENCE</scope>
</reference>
<dbReference type="EMBL" id="CAJPWZ010001900">
    <property type="protein sequence ID" value="CAG2226397.1"/>
    <property type="molecule type" value="Genomic_DNA"/>
</dbReference>
<comment type="caution">
    <text evidence="3">The sequence shown here is derived from an EMBL/GenBank/DDBJ whole genome shotgun (WGS) entry which is preliminary data.</text>
</comment>
<proteinExistence type="predicted"/>
<evidence type="ECO:0000313" key="4">
    <source>
        <dbReference type="Proteomes" id="UP000683360"/>
    </source>
</evidence>
<evidence type="ECO:0000256" key="1">
    <source>
        <dbReference type="SAM" id="MobiDB-lite"/>
    </source>
</evidence>
<dbReference type="SMART" id="SM00225">
    <property type="entry name" value="BTB"/>
    <property type="match status" value="1"/>
</dbReference>
<protein>
    <recommendedName>
        <fullName evidence="2">BTB domain-containing protein</fullName>
    </recommendedName>
</protein>
<name>A0A8S3SYZ3_MYTED</name>
<dbReference type="InterPro" id="IPR011333">
    <property type="entry name" value="SKP1/BTB/POZ_sf"/>
</dbReference>
<sequence>MDESILAHRGRRLIAAYPEEVPLSPIRVPSPFNDSRSDSDDEVSTDSVEDLEKLTSREKNLASPFNEPNIALVFGTSKLFVQRNHLIDVSPVFEAMFSSKFLEGSLKEIPLPGKKLSHFVHFLRYLSPGFEDELTDTVHHMLPLADEYQTDGLKKRIEEFLINSVRSESDSITSLQIIINILEAEKYKLNDYLNECIAVASRKTFNRLTKSPKFDGISQNTQLKISMKRWEDIDKIYQKSIRDENPGLVSQRENKKELFHPRIQRSCPIYIKDVSKDLKPHMQNN</sequence>